<gene>
    <name evidence="1" type="ORF">Terrestrivirus1_53</name>
</gene>
<name>A0A3G4ZNY2_9VIRU</name>
<proteinExistence type="predicted"/>
<dbReference type="EMBL" id="MK071979">
    <property type="protein sequence ID" value="AYV75179.1"/>
    <property type="molecule type" value="Genomic_DNA"/>
</dbReference>
<reference evidence="1" key="1">
    <citation type="submission" date="2018-10" db="EMBL/GenBank/DDBJ databases">
        <title>Hidden diversity of soil giant viruses.</title>
        <authorList>
            <person name="Schulz F."/>
            <person name="Alteio L."/>
            <person name="Goudeau D."/>
            <person name="Ryan E.M."/>
            <person name="Malmstrom R.R."/>
            <person name="Blanchard J."/>
            <person name="Woyke T."/>
        </authorList>
    </citation>
    <scope>NUCLEOTIDE SEQUENCE</scope>
    <source>
        <strain evidence="1">TEV1</strain>
    </source>
</reference>
<evidence type="ECO:0000313" key="1">
    <source>
        <dbReference type="EMBL" id="AYV75179.1"/>
    </source>
</evidence>
<dbReference type="InterPro" id="IPR008441">
    <property type="entry name" value="AfumC-like_glycosyl_Trfase"/>
</dbReference>
<dbReference type="GO" id="GO:0016757">
    <property type="term" value="F:glycosyltransferase activity"/>
    <property type="evidence" value="ECO:0007669"/>
    <property type="project" value="InterPro"/>
</dbReference>
<dbReference type="SUPFAM" id="SSF53448">
    <property type="entry name" value="Nucleotide-diphospho-sugar transferases"/>
    <property type="match status" value="1"/>
</dbReference>
<protein>
    <submittedName>
        <fullName evidence="1">Uncharacterized protein</fullName>
    </submittedName>
</protein>
<dbReference type="Gene3D" id="3.90.550.20">
    <property type="match status" value="1"/>
</dbReference>
<dbReference type="InterPro" id="IPR029044">
    <property type="entry name" value="Nucleotide-diphossugar_trans"/>
</dbReference>
<sequence>MTDLFILCLIVLFLLLVVIYIQSNNNYFEPFKDNNNKSYVLPKTIYCYWDNLEKTPLIQAHINTWKRNVGKDWTIIPISKNNVHEYVSNNFMKLYGNLDSTRFSDFLRIYLLIKNGGVWIDASTIIIDGSFLDKYRNEMIKNNYDVCLYEYSTKTADKTTPYLENWFIMAPKNSKLLIDLNKEFNKAYNTGFLSYKLKVLMPSGVNLTPTIQPLGIITILDTYLMQHAIINYLMFKGNKYHINIKNANKSMFKIQNDHNWNDNNVINFIIDNNDWKDYYAIKLIGNNRKGITDQNKYIEKLNKF</sequence>
<dbReference type="Pfam" id="PF05704">
    <property type="entry name" value="Caps_synth"/>
    <property type="match status" value="1"/>
</dbReference>
<organism evidence="1">
    <name type="scientific">Terrestrivirus sp</name>
    <dbReference type="NCBI Taxonomy" id="2487775"/>
    <lineage>
        <taxon>Viruses</taxon>
        <taxon>Varidnaviria</taxon>
        <taxon>Bamfordvirae</taxon>
        <taxon>Nucleocytoviricota</taxon>
        <taxon>Megaviricetes</taxon>
        <taxon>Imitervirales</taxon>
        <taxon>Mimiviridae</taxon>
        <taxon>Klosneuvirinae</taxon>
    </lineage>
</organism>
<accession>A0A3G4ZNY2</accession>